<feature type="region of interest" description="Disordered" evidence="3">
    <location>
        <begin position="1"/>
        <end position="43"/>
    </location>
</feature>
<sequence length="278" mass="31617">MLCKGHSTSGKATTQWSVNSAEEHTKGPNRNVRRSERSVQSVAERTTLQRNVKRNQTKGGRKIWRRMPMGISPAPEIFQRKLTQALDNVPGLYIIADDILITGQGETQEEAERDHDEKLKRFLDRCREKNIKLNAEKFRLRQKETTYIGHRLTTDGLKADPEKVRAIGQMPAPTDVKAVQRLIGMVNYLTKFCPHLSDQCKVLRDLTHKDSEWTWTTEHEEAFLNLKETIANAPVLRYYNPEEELTVQCDASDTGLGAALMQMGKPVAFASRALTQTE</sequence>
<dbReference type="GeneTree" id="ENSGT01140000282569"/>
<dbReference type="PANTHER" id="PTHR37984:SF8">
    <property type="entry name" value="CCHC-TYPE DOMAIN-CONTAINING PROTEIN"/>
    <property type="match status" value="1"/>
</dbReference>
<dbReference type="InterPro" id="IPR050951">
    <property type="entry name" value="Retrovirus_Pol_polyprotein"/>
</dbReference>
<organism evidence="6 7">
    <name type="scientific">Gasterosteus aculeatus aculeatus</name>
    <name type="common">three-spined stickleback</name>
    <dbReference type="NCBI Taxonomy" id="481459"/>
    <lineage>
        <taxon>Eukaryota</taxon>
        <taxon>Metazoa</taxon>
        <taxon>Chordata</taxon>
        <taxon>Craniata</taxon>
        <taxon>Vertebrata</taxon>
        <taxon>Euteleostomi</taxon>
        <taxon>Actinopterygii</taxon>
        <taxon>Neopterygii</taxon>
        <taxon>Teleostei</taxon>
        <taxon>Neoteleostei</taxon>
        <taxon>Acanthomorphata</taxon>
        <taxon>Eupercaria</taxon>
        <taxon>Perciformes</taxon>
        <taxon>Cottioidei</taxon>
        <taxon>Gasterosteales</taxon>
        <taxon>Gasterosteidae</taxon>
        <taxon>Gasterosteus</taxon>
    </lineage>
</organism>
<proteinExistence type="inferred from homology"/>
<dbReference type="SUPFAM" id="SSF56672">
    <property type="entry name" value="DNA/RNA polymerases"/>
    <property type="match status" value="1"/>
</dbReference>
<dbReference type="Ensembl" id="ENSGACT00000079452.1">
    <property type="protein sequence ID" value="ENSGACP00000052030.1"/>
    <property type="gene ID" value="ENSGACG00000036444.1"/>
</dbReference>
<reference evidence="6 7" key="1">
    <citation type="journal article" date="2021" name="G3 (Bethesda)">
        <title>Improved contiguity of the threespine stickleback genome using long-read sequencing.</title>
        <authorList>
            <person name="Nath S."/>
            <person name="Shaw D.E."/>
            <person name="White M.A."/>
        </authorList>
    </citation>
    <scope>NUCLEOTIDE SEQUENCE [LARGE SCALE GENOMIC DNA]</scope>
    <source>
        <strain evidence="6 7">Lake Benthic</strain>
    </source>
</reference>
<dbReference type="InterPro" id="IPR043502">
    <property type="entry name" value="DNA/RNA_pol_sf"/>
</dbReference>
<keyword evidence="7" id="KW-1185">Reference proteome</keyword>
<reference evidence="6" key="2">
    <citation type="submission" date="2025-08" db="UniProtKB">
        <authorList>
            <consortium name="Ensembl"/>
        </authorList>
    </citation>
    <scope>IDENTIFICATION</scope>
</reference>
<evidence type="ECO:0000256" key="3">
    <source>
        <dbReference type="SAM" id="MobiDB-lite"/>
    </source>
</evidence>
<feature type="domain" description="Reverse transcriptase" evidence="4">
    <location>
        <begin position="48"/>
        <end position="152"/>
    </location>
</feature>
<name>A0AAQ4QM41_GASAC</name>
<evidence type="ECO:0000256" key="1">
    <source>
        <dbReference type="ARBA" id="ARBA00010879"/>
    </source>
</evidence>
<dbReference type="FunFam" id="3.30.70.270:FF:000026">
    <property type="entry name" value="Transposon Ty3-G Gag-Pol polyprotein"/>
    <property type="match status" value="1"/>
</dbReference>
<evidence type="ECO:0000256" key="2">
    <source>
        <dbReference type="ARBA" id="ARBA00012180"/>
    </source>
</evidence>
<dbReference type="Gene3D" id="3.30.70.270">
    <property type="match status" value="2"/>
</dbReference>
<dbReference type="Pfam" id="PF17919">
    <property type="entry name" value="RT_RNaseH_2"/>
    <property type="match status" value="1"/>
</dbReference>
<evidence type="ECO:0000259" key="5">
    <source>
        <dbReference type="Pfam" id="PF17919"/>
    </source>
</evidence>
<accession>A0AAQ4QM41</accession>
<feature type="compositionally biased region" description="Polar residues" evidence="3">
    <location>
        <begin position="1"/>
        <end position="20"/>
    </location>
</feature>
<evidence type="ECO:0000259" key="4">
    <source>
        <dbReference type="Pfam" id="PF00078"/>
    </source>
</evidence>
<dbReference type="InterPro" id="IPR000477">
    <property type="entry name" value="RT_dom"/>
</dbReference>
<dbReference type="PANTHER" id="PTHR37984">
    <property type="entry name" value="PROTEIN CBG26694"/>
    <property type="match status" value="1"/>
</dbReference>
<dbReference type="InterPro" id="IPR041577">
    <property type="entry name" value="RT_RNaseH_2"/>
</dbReference>
<dbReference type="InterPro" id="IPR043128">
    <property type="entry name" value="Rev_trsase/Diguanyl_cyclase"/>
</dbReference>
<evidence type="ECO:0000313" key="7">
    <source>
        <dbReference type="Proteomes" id="UP000007635"/>
    </source>
</evidence>
<dbReference type="GO" id="GO:0004523">
    <property type="term" value="F:RNA-DNA hybrid ribonuclease activity"/>
    <property type="evidence" value="ECO:0007669"/>
    <property type="project" value="UniProtKB-EC"/>
</dbReference>
<dbReference type="EC" id="3.1.26.4" evidence="2"/>
<evidence type="ECO:0000313" key="6">
    <source>
        <dbReference type="Ensembl" id="ENSGACP00000052030.1"/>
    </source>
</evidence>
<dbReference type="Proteomes" id="UP000007635">
    <property type="component" value="Chromosome II"/>
</dbReference>
<dbReference type="AlphaFoldDB" id="A0AAQ4QM41"/>
<reference evidence="6" key="3">
    <citation type="submission" date="2025-09" db="UniProtKB">
        <authorList>
            <consortium name="Ensembl"/>
        </authorList>
    </citation>
    <scope>IDENTIFICATION</scope>
</reference>
<protein>
    <recommendedName>
        <fullName evidence="2">ribonuclease H</fullName>
        <ecNumber evidence="2">3.1.26.4</ecNumber>
    </recommendedName>
</protein>
<dbReference type="Pfam" id="PF00078">
    <property type="entry name" value="RVT_1"/>
    <property type="match status" value="1"/>
</dbReference>
<comment type="similarity">
    <text evidence="1">Belongs to the beta type-B retroviral polymerase family. HERV class-II K(HML-2) pol subfamily.</text>
</comment>
<feature type="domain" description="Reverse transcriptase/retrotransposon-derived protein RNase H-like" evidence="5">
    <location>
        <begin position="215"/>
        <end position="278"/>
    </location>
</feature>